<protein>
    <submittedName>
        <fullName evidence="2">Uncharacterized protein</fullName>
    </submittedName>
</protein>
<dbReference type="Proteomes" id="UP000248314">
    <property type="component" value="Unassembled WGS sequence"/>
</dbReference>
<evidence type="ECO:0000313" key="2">
    <source>
        <dbReference type="EMBL" id="PXX17750.1"/>
    </source>
</evidence>
<gene>
    <name evidence="2" type="ORF">EJ73_02637</name>
</gene>
<evidence type="ECO:0000256" key="1">
    <source>
        <dbReference type="SAM" id="Phobius"/>
    </source>
</evidence>
<dbReference type="STRING" id="1122991.GCA_000613445_00421"/>
<feature type="transmembrane region" description="Helical" evidence="1">
    <location>
        <begin position="15"/>
        <end position="33"/>
    </location>
</feature>
<accession>A0A318HPI0</accession>
<organism evidence="2 3">
    <name type="scientific">Hoylesella shahii DSM 15611 = JCM 12083</name>
    <dbReference type="NCBI Taxonomy" id="1122991"/>
    <lineage>
        <taxon>Bacteria</taxon>
        <taxon>Pseudomonadati</taxon>
        <taxon>Bacteroidota</taxon>
        <taxon>Bacteroidia</taxon>
        <taxon>Bacteroidales</taxon>
        <taxon>Prevotellaceae</taxon>
        <taxon>Hoylesella</taxon>
    </lineage>
</organism>
<reference evidence="2 3" key="1">
    <citation type="submission" date="2018-05" db="EMBL/GenBank/DDBJ databases">
        <title>Genomic Encyclopedia of Type Strains, Phase I: the one thousand microbial genomes (KMG-I) project.</title>
        <authorList>
            <person name="Kyrpides N."/>
        </authorList>
    </citation>
    <scope>NUCLEOTIDE SEQUENCE [LARGE SCALE GENOMIC DNA]</scope>
    <source>
        <strain evidence="2 3">DSM 15611</strain>
    </source>
</reference>
<dbReference type="AlphaFoldDB" id="A0A318HPI0"/>
<proteinExistence type="predicted"/>
<keyword evidence="1" id="KW-0812">Transmembrane</keyword>
<keyword evidence="3" id="KW-1185">Reference proteome</keyword>
<comment type="caution">
    <text evidence="2">The sequence shown here is derived from an EMBL/GenBank/DDBJ whole genome shotgun (WGS) entry which is preliminary data.</text>
</comment>
<sequence>MDGGMNIMTAIIDSQTLEIMYIGLMLLYSIYVIREKRIVLSAQKHFTIYFPMNYLEYQIAQIRATELHKII</sequence>
<keyword evidence="1" id="KW-0472">Membrane</keyword>
<dbReference type="EMBL" id="QJJX01000052">
    <property type="protein sequence ID" value="PXX17750.1"/>
    <property type="molecule type" value="Genomic_DNA"/>
</dbReference>
<evidence type="ECO:0000313" key="3">
    <source>
        <dbReference type="Proteomes" id="UP000248314"/>
    </source>
</evidence>
<keyword evidence="1" id="KW-1133">Transmembrane helix</keyword>
<name>A0A318HPI0_9BACT</name>